<dbReference type="Proteomes" id="UP000248198">
    <property type="component" value="Unassembled WGS sequence"/>
</dbReference>
<sequence length="71" mass="7841">MGIEETVIMLAREEGIEEGIELGIEQGIEKRIEKGAYEKALAVAKQLKQLGYPISEILKVTKLSLKEVTAL</sequence>
<organism evidence="1 2">
    <name type="scientific">Pedobacter nutrimenti</name>
    <dbReference type="NCBI Taxonomy" id="1241337"/>
    <lineage>
        <taxon>Bacteria</taxon>
        <taxon>Pseudomonadati</taxon>
        <taxon>Bacteroidota</taxon>
        <taxon>Sphingobacteriia</taxon>
        <taxon>Sphingobacteriales</taxon>
        <taxon>Sphingobacteriaceae</taxon>
        <taxon>Pedobacter</taxon>
    </lineage>
</organism>
<name>A0A318UA13_9SPHI</name>
<protein>
    <submittedName>
        <fullName evidence="1">Uncharacterized protein</fullName>
    </submittedName>
</protein>
<dbReference type="RefSeq" id="WP_110834343.1">
    <property type="nucleotide sequence ID" value="NZ_QKLU01000010.1"/>
</dbReference>
<accession>A0A318UA13</accession>
<keyword evidence="2" id="KW-1185">Reference proteome</keyword>
<dbReference type="AlphaFoldDB" id="A0A318UA13"/>
<gene>
    <name evidence="1" type="ORF">B0O44_11013</name>
</gene>
<evidence type="ECO:0000313" key="1">
    <source>
        <dbReference type="EMBL" id="PYF69375.1"/>
    </source>
</evidence>
<dbReference type="EMBL" id="QKLU01000010">
    <property type="protein sequence ID" value="PYF69375.1"/>
    <property type="molecule type" value="Genomic_DNA"/>
</dbReference>
<evidence type="ECO:0000313" key="2">
    <source>
        <dbReference type="Proteomes" id="UP000248198"/>
    </source>
</evidence>
<reference evidence="1 2" key="1">
    <citation type="submission" date="2018-06" db="EMBL/GenBank/DDBJ databases">
        <title>Genomic Encyclopedia of Archaeal and Bacterial Type Strains, Phase II (KMG-II): from individual species to whole genera.</title>
        <authorList>
            <person name="Goeker M."/>
        </authorList>
    </citation>
    <scope>NUCLEOTIDE SEQUENCE [LARGE SCALE GENOMIC DNA]</scope>
    <source>
        <strain evidence="1 2">DSM 27372</strain>
    </source>
</reference>
<comment type="caution">
    <text evidence="1">The sequence shown here is derived from an EMBL/GenBank/DDBJ whole genome shotgun (WGS) entry which is preliminary data.</text>
</comment>
<proteinExistence type="predicted"/>